<dbReference type="PANTHER" id="PTHR10913">
    <property type="entry name" value="FOLLISTATIN-RELATED"/>
    <property type="match status" value="1"/>
</dbReference>
<keyword evidence="1" id="KW-0221">Differentiation</keyword>
<dbReference type="PANTHER" id="PTHR10913:SF78">
    <property type="entry name" value="AGRIN"/>
    <property type="match status" value="1"/>
</dbReference>
<gene>
    <name evidence="10" type="ORF">ONB1V03_LOCUS9312</name>
</gene>
<dbReference type="PROSITE" id="PS50027">
    <property type="entry name" value="EGF_LAM_2"/>
    <property type="match status" value="1"/>
</dbReference>
<feature type="disulfide bond" evidence="3">
    <location>
        <begin position="1111"/>
        <end position="1120"/>
    </location>
</feature>
<dbReference type="Pfam" id="PF00008">
    <property type="entry name" value="EGF"/>
    <property type="match status" value="1"/>
</dbReference>
<dbReference type="Gene3D" id="2.10.25.10">
    <property type="entry name" value="Laminin"/>
    <property type="match status" value="5"/>
</dbReference>
<evidence type="ECO:0000256" key="3">
    <source>
        <dbReference type="PROSITE-ProRule" id="PRU00076"/>
    </source>
</evidence>
<feature type="domain" description="Kazal-like" evidence="9">
    <location>
        <begin position="48"/>
        <end position="107"/>
    </location>
</feature>
<dbReference type="SMART" id="SM00180">
    <property type="entry name" value="EGF_Lam"/>
    <property type="match status" value="2"/>
</dbReference>
<dbReference type="Gene3D" id="3.30.60.30">
    <property type="match status" value="8"/>
</dbReference>
<evidence type="ECO:0000259" key="8">
    <source>
        <dbReference type="PROSITE" id="PS50027"/>
    </source>
</evidence>
<keyword evidence="2 3" id="KW-1015">Disulfide bond</keyword>
<dbReference type="GO" id="GO:0048513">
    <property type="term" value="P:animal organ development"/>
    <property type="evidence" value="ECO:0007669"/>
    <property type="project" value="UniProtKB-ARBA"/>
</dbReference>
<organism evidence="10">
    <name type="scientific">Oppiella nova</name>
    <dbReference type="NCBI Taxonomy" id="334625"/>
    <lineage>
        <taxon>Eukaryota</taxon>
        <taxon>Metazoa</taxon>
        <taxon>Ecdysozoa</taxon>
        <taxon>Arthropoda</taxon>
        <taxon>Chelicerata</taxon>
        <taxon>Arachnida</taxon>
        <taxon>Acari</taxon>
        <taxon>Acariformes</taxon>
        <taxon>Sarcoptiformes</taxon>
        <taxon>Oribatida</taxon>
        <taxon>Brachypylina</taxon>
        <taxon>Oppioidea</taxon>
        <taxon>Oppiidae</taxon>
        <taxon>Oppiella</taxon>
    </lineage>
</organism>
<feature type="disulfide bond" evidence="3">
    <location>
        <begin position="1071"/>
        <end position="1080"/>
    </location>
</feature>
<feature type="domain" description="EGF-like" evidence="7">
    <location>
        <begin position="1044"/>
        <end position="1081"/>
    </location>
</feature>
<feature type="disulfide bond" evidence="4">
    <location>
        <begin position="634"/>
        <end position="651"/>
    </location>
</feature>
<protein>
    <recommendedName>
        <fullName evidence="12">Agrin</fullName>
    </recommendedName>
</protein>
<dbReference type="InterPro" id="IPR001791">
    <property type="entry name" value="Laminin_G"/>
</dbReference>
<dbReference type="SMART" id="SM00280">
    <property type="entry name" value="KAZAL"/>
    <property type="match status" value="8"/>
</dbReference>
<dbReference type="SUPFAM" id="SSF49899">
    <property type="entry name" value="Concanavalin A-like lectins/glucanases"/>
    <property type="match status" value="2"/>
</dbReference>
<feature type="domain" description="Laminin EGF-like" evidence="8">
    <location>
        <begin position="632"/>
        <end position="684"/>
    </location>
</feature>
<dbReference type="SMART" id="SM00179">
    <property type="entry name" value="EGF_CA"/>
    <property type="match status" value="3"/>
</dbReference>
<feature type="disulfide bond" evidence="3">
    <location>
        <begin position="1359"/>
        <end position="1368"/>
    </location>
</feature>
<dbReference type="CDD" id="cd00054">
    <property type="entry name" value="EGF_CA"/>
    <property type="match status" value="2"/>
</dbReference>
<evidence type="ECO:0008006" key="12">
    <source>
        <dbReference type="Google" id="ProtNLM"/>
    </source>
</evidence>
<keyword evidence="3" id="KW-0245">EGF-like domain</keyword>
<dbReference type="Gene3D" id="2.60.120.200">
    <property type="match status" value="2"/>
</dbReference>
<dbReference type="CDD" id="cd00104">
    <property type="entry name" value="KAZAL_FS"/>
    <property type="match status" value="6"/>
</dbReference>
<feature type="non-terminal residue" evidence="10">
    <location>
        <position position="1"/>
    </location>
</feature>
<dbReference type="GO" id="GO:0030154">
    <property type="term" value="P:cell differentiation"/>
    <property type="evidence" value="ECO:0007669"/>
    <property type="project" value="UniProtKB-KW"/>
</dbReference>
<dbReference type="SUPFAM" id="SSF100895">
    <property type="entry name" value="Kazal-type serine protease inhibitors"/>
    <property type="match status" value="8"/>
</dbReference>
<evidence type="ECO:0000313" key="10">
    <source>
        <dbReference type="EMBL" id="CAD7652651.1"/>
    </source>
</evidence>
<dbReference type="PROSITE" id="PS50026">
    <property type="entry name" value="EGF_3"/>
    <property type="match status" value="3"/>
</dbReference>
<evidence type="ECO:0000259" key="7">
    <source>
        <dbReference type="PROSITE" id="PS50026"/>
    </source>
</evidence>
<evidence type="ECO:0000256" key="2">
    <source>
        <dbReference type="ARBA" id="ARBA00023157"/>
    </source>
</evidence>
<dbReference type="InterPro" id="IPR050653">
    <property type="entry name" value="Prot_Inhib_GrowthFact_Antg"/>
</dbReference>
<evidence type="ECO:0000256" key="4">
    <source>
        <dbReference type="PROSITE-ProRule" id="PRU00460"/>
    </source>
</evidence>
<dbReference type="InterPro" id="IPR003645">
    <property type="entry name" value="Fol_N"/>
</dbReference>
<feature type="domain" description="Kazal-like" evidence="9">
    <location>
        <begin position="276"/>
        <end position="323"/>
    </location>
</feature>
<feature type="domain" description="EGF-like" evidence="7">
    <location>
        <begin position="1332"/>
        <end position="1369"/>
    </location>
</feature>
<dbReference type="InterPro" id="IPR000742">
    <property type="entry name" value="EGF"/>
</dbReference>
<dbReference type="InterPro" id="IPR036058">
    <property type="entry name" value="Kazal_dom_sf"/>
</dbReference>
<feature type="domain" description="Kazal-like" evidence="9">
    <location>
        <begin position="123"/>
        <end position="177"/>
    </location>
</feature>
<feature type="domain" description="Kazal-like" evidence="9">
    <location>
        <begin position="410"/>
        <end position="458"/>
    </location>
</feature>
<feature type="domain" description="Laminin G" evidence="6">
    <location>
        <begin position="1149"/>
        <end position="1336"/>
    </location>
</feature>
<feature type="disulfide bond" evidence="4">
    <location>
        <begin position="632"/>
        <end position="644"/>
    </location>
</feature>
<dbReference type="EMBL" id="CAJPVJ010005791">
    <property type="protein sequence ID" value="CAG2169838.1"/>
    <property type="molecule type" value="Genomic_DNA"/>
</dbReference>
<evidence type="ECO:0000256" key="1">
    <source>
        <dbReference type="ARBA" id="ARBA00022782"/>
    </source>
</evidence>
<dbReference type="OrthoDB" id="88467at2759"/>
<dbReference type="FunFam" id="3.30.60.30:FF:000024">
    <property type="entry name" value="Transmembrane agrin"/>
    <property type="match status" value="3"/>
</dbReference>
<evidence type="ECO:0000259" key="9">
    <source>
        <dbReference type="PROSITE" id="PS51465"/>
    </source>
</evidence>
<feature type="chain" id="PRO_5036211937" description="Agrin" evidence="5">
    <location>
        <begin position="21"/>
        <end position="1370"/>
    </location>
</feature>
<feature type="signal peptide" evidence="5">
    <location>
        <begin position="1"/>
        <end position="20"/>
    </location>
</feature>
<feature type="disulfide bond" evidence="4">
    <location>
        <begin position="653"/>
        <end position="662"/>
    </location>
</feature>
<dbReference type="Pfam" id="PF00054">
    <property type="entry name" value="Laminin_G_1"/>
    <property type="match status" value="2"/>
</dbReference>
<keyword evidence="11" id="KW-1185">Reference proteome</keyword>
<dbReference type="InterPro" id="IPR002350">
    <property type="entry name" value="Kazal_dom"/>
</dbReference>
<feature type="domain" description="EGF-like" evidence="7">
    <location>
        <begin position="1084"/>
        <end position="1121"/>
    </location>
</feature>
<feature type="domain" description="Kazal-like" evidence="9">
    <location>
        <begin position="196"/>
        <end position="250"/>
    </location>
</feature>
<evidence type="ECO:0000313" key="11">
    <source>
        <dbReference type="Proteomes" id="UP000728032"/>
    </source>
</evidence>
<dbReference type="SUPFAM" id="SSF57196">
    <property type="entry name" value="EGF/Laminin"/>
    <property type="match status" value="2"/>
</dbReference>
<dbReference type="SMART" id="SM00274">
    <property type="entry name" value="FOLN"/>
    <property type="match status" value="7"/>
</dbReference>
<dbReference type="Pfam" id="PF00053">
    <property type="entry name" value="EGF_laminin"/>
    <property type="match status" value="2"/>
</dbReference>
<feature type="domain" description="Kazal-like" evidence="9">
    <location>
        <begin position="497"/>
        <end position="548"/>
    </location>
</feature>
<dbReference type="CDD" id="cd00110">
    <property type="entry name" value="LamG"/>
    <property type="match status" value="2"/>
</dbReference>
<dbReference type="PROSITE" id="PS50025">
    <property type="entry name" value="LAM_G_DOMAIN"/>
    <property type="match status" value="2"/>
</dbReference>
<reference evidence="10" key="1">
    <citation type="submission" date="2020-11" db="EMBL/GenBank/DDBJ databases">
        <authorList>
            <person name="Tran Van P."/>
        </authorList>
    </citation>
    <scope>NUCLEOTIDE SEQUENCE</scope>
</reference>
<sequence>MAVLLLLPLLVALSAPVTHACYQFPADMRDPCLDKVCQNGALCKASLDGRSADCVCPTACATYGDSRGSRPVCGSDGRDYANVCELRRHSCRQMVDISVKFSGACDPCDGVECPAAQVCQLDDRRNPICRCNAVCNSDFKAVCGSDGKTYQNECVLRVEACKARTTLRIIHSGKCVESNPCASLQCSSHQSCDIDRYGIATCQCPPPCPPVLRPVCGSDGHQYDSLCDLQRQSCLLHKDVSLKHSGLCGDDGPCNRVVCQFGAQCVVKANGEHHCECQQCSEEFSPVCSAAGISYGSECKLRREFCQQNKPFDMAFSPGLCNGCEHKNCQFYSVCESDGDGASCRCPQHCVHVSAPVCGSDSVTYENECALRVSACQRQQLVTVASRGPCDQCHGVHCKYGARCESGRCVCPTDCPKEREEVVCGSDGITYDNECQLTSAACRQNKEIGVKFFGLCGEDATVDSGSGSGGYSRVCDHKTCRYGGVCQFDENGVPRCLCTYNCPPPSGHDSDPVCGSDGRLYDNECKLQEEACGRQQEIRPQDMKACQETRLLACDGEPPLVNPTTRKEYFCGDGPDSKPCPPNSFCHRGSNFAKCCREVAAVRTCSENTFGCCPDGKTASQGVQNAGCPSVCQCNRLGSYSLTCDPTTKQCHCKPGVGGLRCDRCEAGFWGLHKISEGNQGCIPCACNEMGSSRDDCEQMTGRCVCRVGAVQGMKCDVCPEGMVLGQDGCHDASLMRTLEGSCADVKCLFGAVCRARGTKGVQCVCDQKCGGEERAKPSTTVCGSDGNSYGSECQLKLFSCRFQRRIQVVTDGQCADSAVTAGPVRRSTQFKTTSTDDKWTRDVSRDETALASTEPSEQWSAHERTPAFDGKAFLELPRLQAYTRLTLELEFTTYAADGLLLYNGQTDSGEGDFVSLSVRHLFVEFRYNLGSGPVALRSRAPIALGRRVRVVAKRYLWDGMLSVEGQEDVSGKSDGALKSLDLTQNLFVGFVATDESRVYDNIGISTGLVGCVHAFRIGRKDIDLSSRDSKDVLRVVNTRECVPRDPCLDVECGNGGTCLADEHLLYRCVCDARFTGRHCETETTSACQSNPCSEGASCVDVEGDGFVCKCPKGRTGRLCDDCKCHHSRHFRRSTISLFPVIQREMSSVRVPDFWGSSFLRLPPLQGVGHAFTIEVSPTVWFLSRAIHGLLLYSGQQSGDFLALNINDGFIHFRFDLGSGRQNQSGILSLKSAKAISLSEWHSIRITKRRKTGTLQVDDGEVIEGEAKGSLSELNLEAPLFVGGVDNLYAVNKAAQITSALNGAIQRIVVNGEVWDNLVQRALQHHDVPEFGGPPCAPESPCLHDGLCLPQLNDYVCKCGSKFTGKKCDK</sequence>
<dbReference type="PROSITE" id="PS51465">
    <property type="entry name" value="KAZAL_2"/>
    <property type="match status" value="8"/>
</dbReference>
<dbReference type="Proteomes" id="UP000728032">
    <property type="component" value="Unassembled WGS sequence"/>
</dbReference>
<evidence type="ECO:0000259" key="6">
    <source>
        <dbReference type="PROSITE" id="PS50025"/>
    </source>
</evidence>
<feature type="domain" description="Laminin G" evidence="6">
    <location>
        <begin position="864"/>
        <end position="1042"/>
    </location>
</feature>
<dbReference type="Pfam" id="PF00050">
    <property type="entry name" value="Kazal_1"/>
    <property type="match status" value="1"/>
</dbReference>
<keyword evidence="4" id="KW-0424">Laminin EGF-like domain</keyword>
<accession>A0A7R9QQ87</accession>
<dbReference type="SMART" id="SM00181">
    <property type="entry name" value="EGF"/>
    <property type="match status" value="8"/>
</dbReference>
<dbReference type="SMART" id="SM00282">
    <property type="entry name" value="LamG"/>
    <property type="match status" value="2"/>
</dbReference>
<name>A0A7R9QQ87_9ACAR</name>
<dbReference type="PROSITE" id="PS01248">
    <property type="entry name" value="EGF_LAM_1"/>
    <property type="match status" value="1"/>
</dbReference>
<dbReference type="Pfam" id="PF07648">
    <property type="entry name" value="Kazal_2"/>
    <property type="match status" value="7"/>
</dbReference>
<proteinExistence type="predicted"/>
<dbReference type="GO" id="GO:0005576">
    <property type="term" value="C:extracellular region"/>
    <property type="evidence" value="ECO:0007669"/>
    <property type="project" value="TreeGrafter"/>
</dbReference>
<keyword evidence="5" id="KW-0732">Signal</keyword>
<comment type="caution">
    <text evidence="3">Lacks conserved residue(s) required for the propagation of feature annotation.</text>
</comment>
<dbReference type="FunFam" id="2.10.25.10:FF:000140">
    <property type="entry name" value="Transmembrane agrin"/>
    <property type="match status" value="1"/>
</dbReference>
<dbReference type="InterPro" id="IPR013320">
    <property type="entry name" value="ConA-like_dom_sf"/>
</dbReference>
<feature type="domain" description="Kazal-like" evidence="9">
    <location>
        <begin position="330"/>
        <end position="392"/>
    </location>
</feature>
<feature type="domain" description="Kazal-like" evidence="9">
    <location>
        <begin position="765"/>
        <end position="817"/>
    </location>
</feature>
<dbReference type="PROSITE" id="PS00022">
    <property type="entry name" value="EGF_1"/>
    <property type="match status" value="3"/>
</dbReference>
<evidence type="ECO:0000256" key="5">
    <source>
        <dbReference type="SAM" id="SignalP"/>
    </source>
</evidence>
<dbReference type="CDD" id="cd00055">
    <property type="entry name" value="EGF_Lam"/>
    <property type="match status" value="2"/>
</dbReference>
<dbReference type="GO" id="GO:0005509">
    <property type="term" value="F:calcium ion binding"/>
    <property type="evidence" value="ECO:0007669"/>
    <property type="project" value="InterPro"/>
</dbReference>
<dbReference type="InterPro" id="IPR002049">
    <property type="entry name" value="LE_dom"/>
</dbReference>
<dbReference type="EMBL" id="OC920616">
    <property type="protein sequence ID" value="CAD7652651.1"/>
    <property type="molecule type" value="Genomic_DNA"/>
</dbReference>
<dbReference type="InterPro" id="IPR001881">
    <property type="entry name" value="EGF-like_Ca-bd_dom"/>
</dbReference>